<dbReference type="InterPro" id="IPR000644">
    <property type="entry name" value="CBS_dom"/>
</dbReference>
<dbReference type="GO" id="GO:0005886">
    <property type="term" value="C:plasma membrane"/>
    <property type="evidence" value="ECO:0007669"/>
    <property type="project" value="UniProtKB-SubCell"/>
</dbReference>
<dbReference type="CDD" id="cd04590">
    <property type="entry name" value="CBS_pair_CorC_HlyC_assoc"/>
    <property type="match status" value="1"/>
</dbReference>
<name>A0AA37V813_9BACT</name>
<dbReference type="InterPro" id="IPR016169">
    <property type="entry name" value="FAD-bd_PCMH_sub2"/>
</dbReference>
<feature type="domain" description="CBS" evidence="10">
    <location>
        <begin position="185"/>
        <end position="246"/>
    </location>
</feature>
<evidence type="ECO:0000256" key="5">
    <source>
        <dbReference type="ARBA" id="ARBA00023122"/>
    </source>
</evidence>
<dbReference type="FunFam" id="3.10.580.10:FF:000002">
    <property type="entry name" value="Magnesium/cobalt efflux protein CorC"/>
    <property type="match status" value="1"/>
</dbReference>
<dbReference type="SUPFAM" id="SSF56176">
    <property type="entry name" value="FAD-binding/transporter-associated domain-like"/>
    <property type="match status" value="1"/>
</dbReference>
<feature type="compositionally biased region" description="Basic and acidic residues" evidence="7">
    <location>
        <begin position="429"/>
        <end position="441"/>
    </location>
</feature>
<dbReference type="Proteomes" id="UP001161325">
    <property type="component" value="Unassembled WGS sequence"/>
</dbReference>
<evidence type="ECO:0000313" key="11">
    <source>
        <dbReference type="EMBL" id="GLC27326.1"/>
    </source>
</evidence>
<dbReference type="SMART" id="SM01091">
    <property type="entry name" value="CorC_HlyC"/>
    <property type="match status" value="1"/>
</dbReference>
<organism evidence="11 12">
    <name type="scientific">Roseisolibacter agri</name>
    <dbReference type="NCBI Taxonomy" id="2014610"/>
    <lineage>
        <taxon>Bacteria</taxon>
        <taxon>Pseudomonadati</taxon>
        <taxon>Gemmatimonadota</taxon>
        <taxon>Gemmatimonadia</taxon>
        <taxon>Gemmatimonadales</taxon>
        <taxon>Gemmatimonadaceae</taxon>
        <taxon>Roseisolibacter</taxon>
    </lineage>
</organism>
<keyword evidence="3" id="KW-1003">Cell membrane</keyword>
<comment type="caution">
    <text evidence="11">The sequence shown here is derived from an EMBL/GenBank/DDBJ whole genome shotgun (WGS) entry which is preliminary data.</text>
</comment>
<evidence type="ECO:0000256" key="3">
    <source>
        <dbReference type="ARBA" id="ARBA00022475"/>
    </source>
</evidence>
<evidence type="ECO:0000256" key="4">
    <source>
        <dbReference type="ARBA" id="ARBA00022737"/>
    </source>
</evidence>
<dbReference type="Pfam" id="PF03471">
    <property type="entry name" value="CorC_HlyC"/>
    <property type="match status" value="1"/>
</dbReference>
<evidence type="ECO:0000256" key="2">
    <source>
        <dbReference type="ARBA" id="ARBA00006337"/>
    </source>
</evidence>
<dbReference type="SUPFAM" id="SSF54631">
    <property type="entry name" value="CBS-domain pair"/>
    <property type="match status" value="1"/>
</dbReference>
<protein>
    <recommendedName>
        <fullName evidence="10">CBS domain-containing protein</fullName>
    </recommendedName>
</protein>
<evidence type="ECO:0000256" key="9">
    <source>
        <dbReference type="SAM" id="SignalP"/>
    </source>
</evidence>
<dbReference type="PANTHER" id="PTHR22777:SF32">
    <property type="entry name" value="UPF0053 INNER MEMBRANE PROTEIN YFJD"/>
    <property type="match status" value="1"/>
</dbReference>
<dbReference type="GO" id="GO:0050660">
    <property type="term" value="F:flavin adenine dinucleotide binding"/>
    <property type="evidence" value="ECO:0007669"/>
    <property type="project" value="InterPro"/>
</dbReference>
<feature type="chain" id="PRO_5041344299" description="CBS domain-containing protein" evidence="9">
    <location>
        <begin position="20"/>
        <end position="441"/>
    </location>
</feature>
<comment type="similarity">
    <text evidence="2">Belongs to the UPF0053 family.</text>
</comment>
<dbReference type="InterPro" id="IPR044751">
    <property type="entry name" value="Ion_transp-like_CBS"/>
</dbReference>
<keyword evidence="12" id="KW-1185">Reference proteome</keyword>
<evidence type="ECO:0000256" key="1">
    <source>
        <dbReference type="ARBA" id="ARBA00004651"/>
    </source>
</evidence>
<dbReference type="SMART" id="SM00116">
    <property type="entry name" value="CBS"/>
    <property type="match status" value="2"/>
</dbReference>
<evidence type="ECO:0000256" key="7">
    <source>
        <dbReference type="SAM" id="MobiDB-lite"/>
    </source>
</evidence>
<dbReference type="AlphaFoldDB" id="A0AA37V813"/>
<accession>A0AA37V813</accession>
<evidence type="ECO:0000256" key="8">
    <source>
        <dbReference type="SAM" id="Phobius"/>
    </source>
</evidence>
<dbReference type="Gene3D" id="3.10.580.10">
    <property type="entry name" value="CBS-domain"/>
    <property type="match status" value="1"/>
</dbReference>
<comment type="subcellular location">
    <subcellularLocation>
        <location evidence="1">Cell membrane</location>
        <topology evidence="1">Multi-pass membrane protein</topology>
    </subcellularLocation>
</comment>
<dbReference type="PANTHER" id="PTHR22777">
    <property type="entry name" value="HEMOLYSIN-RELATED"/>
    <property type="match status" value="1"/>
</dbReference>
<evidence type="ECO:0000259" key="10">
    <source>
        <dbReference type="PROSITE" id="PS51371"/>
    </source>
</evidence>
<keyword evidence="8" id="KW-1133">Transmembrane helix</keyword>
<proteinExistence type="inferred from homology"/>
<reference evidence="11" key="1">
    <citation type="submission" date="2022-08" db="EMBL/GenBank/DDBJ databases">
        <title>Draft genome sequencing of Roseisolibacter agri AW1220.</title>
        <authorList>
            <person name="Tobiishi Y."/>
            <person name="Tonouchi A."/>
        </authorList>
    </citation>
    <scope>NUCLEOTIDE SEQUENCE</scope>
    <source>
        <strain evidence="11">AW1220</strain>
    </source>
</reference>
<dbReference type="Gene3D" id="3.30.465.10">
    <property type="match status" value="1"/>
</dbReference>
<keyword evidence="5 6" id="KW-0129">CBS domain</keyword>
<dbReference type="Pfam" id="PF00571">
    <property type="entry name" value="CBS"/>
    <property type="match status" value="2"/>
</dbReference>
<evidence type="ECO:0000313" key="12">
    <source>
        <dbReference type="Proteomes" id="UP001161325"/>
    </source>
</evidence>
<dbReference type="PROSITE" id="PS51371">
    <property type="entry name" value="CBS"/>
    <property type="match status" value="2"/>
</dbReference>
<feature type="compositionally biased region" description="Low complexity" evidence="7">
    <location>
        <begin position="418"/>
        <end position="428"/>
    </location>
</feature>
<sequence>MSAVLALALATLAFLFAMADSALLACAFERDEEASVERRHRALAFARLLAQIGAGVAVALALDLPARSTTHAVLIGLAAGLVLVALTEVAAREIGDALGERALGPLQPLAAVAEVVLMPVVALATSLDDAMRRALPPQEVSESTREETAEQFREIVSAEAEVSEPQRALLAGVFTLGDTQVSEIMVPRIDVIGVERETPWSEVVDRVRSSEHSRLPVYEETIDEIDGVLYAKDLLPAVIAGEEPAEGWTSLVRPTHYIPATKRVHDQLRDFRQSGSHLAVVVDEYGGTAGIVTIEDILEEIVGEIRDERDEEEAPVVAEGDRRFWVSARVTLDELSDVLGVPIEHEEVTTAGGLVYELLGRVPRAGESLAIAGFRVVVERVVRRKILRLYFERLPEATPVTVEEAGDTADETVREPAGRAARAATRSGARTDGDASVERAP</sequence>
<keyword evidence="4" id="KW-0677">Repeat</keyword>
<feature type="transmembrane region" description="Helical" evidence="8">
    <location>
        <begin position="43"/>
        <end position="62"/>
    </location>
</feature>
<feature type="domain" description="CBS" evidence="10">
    <location>
        <begin position="251"/>
        <end position="308"/>
    </location>
</feature>
<dbReference type="InterPro" id="IPR046342">
    <property type="entry name" value="CBS_dom_sf"/>
</dbReference>
<feature type="transmembrane region" description="Helical" evidence="8">
    <location>
        <begin position="106"/>
        <end position="127"/>
    </location>
</feature>
<feature type="transmembrane region" description="Helical" evidence="8">
    <location>
        <begin position="69"/>
        <end position="86"/>
    </location>
</feature>
<keyword evidence="8" id="KW-0472">Membrane</keyword>
<dbReference type="RefSeq" id="WP_284351767.1">
    <property type="nucleotide sequence ID" value="NZ_BRXS01000006.1"/>
</dbReference>
<gene>
    <name evidence="11" type="ORF">rosag_38390</name>
</gene>
<feature type="signal peptide" evidence="9">
    <location>
        <begin position="1"/>
        <end position="19"/>
    </location>
</feature>
<dbReference type="EMBL" id="BRXS01000006">
    <property type="protein sequence ID" value="GLC27326.1"/>
    <property type="molecule type" value="Genomic_DNA"/>
</dbReference>
<keyword evidence="9" id="KW-0732">Signal</keyword>
<keyword evidence="8" id="KW-0812">Transmembrane</keyword>
<evidence type="ECO:0000256" key="6">
    <source>
        <dbReference type="PROSITE-ProRule" id="PRU00703"/>
    </source>
</evidence>
<feature type="region of interest" description="Disordered" evidence="7">
    <location>
        <begin position="402"/>
        <end position="441"/>
    </location>
</feature>
<dbReference type="InterPro" id="IPR036318">
    <property type="entry name" value="FAD-bd_PCMH-like_sf"/>
</dbReference>
<dbReference type="InterPro" id="IPR005170">
    <property type="entry name" value="Transptr-assoc_dom"/>
</dbReference>